<gene>
    <name evidence="1" type="ORF">TNCT_617251</name>
</gene>
<comment type="caution">
    <text evidence="1">The sequence shown here is derived from an EMBL/GenBank/DDBJ whole genome shotgun (WGS) entry which is preliminary data.</text>
</comment>
<reference evidence="1" key="1">
    <citation type="submission" date="2020-07" db="EMBL/GenBank/DDBJ databases">
        <title>Multicomponent nature underlies the extraordinary mechanical properties of spider dragline silk.</title>
        <authorList>
            <person name="Kono N."/>
            <person name="Nakamura H."/>
            <person name="Mori M."/>
            <person name="Yoshida Y."/>
            <person name="Ohtoshi R."/>
            <person name="Malay A.D."/>
            <person name="Moran D.A.P."/>
            <person name="Tomita M."/>
            <person name="Numata K."/>
            <person name="Arakawa K."/>
        </authorList>
    </citation>
    <scope>NUCLEOTIDE SEQUENCE</scope>
</reference>
<proteinExistence type="predicted"/>
<protein>
    <submittedName>
        <fullName evidence="1">Uncharacterized protein</fullName>
    </submittedName>
</protein>
<evidence type="ECO:0000313" key="1">
    <source>
        <dbReference type="EMBL" id="GFQ67048.1"/>
    </source>
</evidence>
<name>A0A8X6FTS4_TRICU</name>
<sequence length="67" mass="7657">MLTTWENFSSSGKDTRQWNFSPSSQILDTLKHESIHKTKGLLKGNFPGITHKRNKILVACVQSLTWL</sequence>
<organism evidence="1 2">
    <name type="scientific">Trichonephila clavata</name>
    <name type="common">Joro spider</name>
    <name type="synonym">Nephila clavata</name>
    <dbReference type="NCBI Taxonomy" id="2740835"/>
    <lineage>
        <taxon>Eukaryota</taxon>
        <taxon>Metazoa</taxon>
        <taxon>Ecdysozoa</taxon>
        <taxon>Arthropoda</taxon>
        <taxon>Chelicerata</taxon>
        <taxon>Arachnida</taxon>
        <taxon>Araneae</taxon>
        <taxon>Araneomorphae</taxon>
        <taxon>Entelegynae</taxon>
        <taxon>Araneoidea</taxon>
        <taxon>Nephilidae</taxon>
        <taxon>Trichonephila</taxon>
    </lineage>
</organism>
<dbReference type="Proteomes" id="UP000887116">
    <property type="component" value="Unassembled WGS sequence"/>
</dbReference>
<keyword evidence="2" id="KW-1185">Reference proteome</keyword>
<dbReference type="EMBL" id="BMAO01010417">
    <property type="protein sequence ID" value="GFQ67048.1"/>
    <property type="molecule type" value="Genomic_DNA"/>
</dbReference>
<accession>A0A8X6FTS4</accession>
<evidence type="ECO:0000313" key="2">
    <source>
        <dbReference type="Proteomes" id="UP000887116"/>
    </source>
</evidence>
<dbReference type="AlphaFoldDB" id="A0A8X6FTS4"/>